<evidence type="ECO:0000313" key="10">
    <source>
        <dbReference type="EMBL" id="QSW84317.1"/>
    </source>
</evidence>
<feature type="transmembrane region" description="Helical" evidence="7">
    <location>
        <begin position="374"/>
        <end position="395"/>
    </location>
</feature>
<keyword evidence="5 7" id="KW-1133">Transmembrane helix</keyword>
<dbReference type="Pfam" id="PF02687">
    <property type="entry name" value="FtsX"/>
    <property type="match status" value="1"/>
</dbReference>
<evidence type="ECO:0000256" key="3">
    <source>
        <dbReference type="ARBA" id="ARBA00022475"/>
    </source>
</evidence>
<proteinExistence type="predicted"/>
<keyword evidence="4 7" id="KW-0812">Transmembrane</keyword>
<reference evidence="10 11" key="1">
    <citation type="journal article" date="2006" name="Int. J. Syst. Evol. Microbiol.">
        <title>Haloterrigena longa sp. nov. and Haloterrigena limicola sp. nov., extremely halophilic archaea isolated from a salt lake.</title>
        <authorList>
            <person name="Cui H.L."/>
            <person name="Tohty D."/>
            <person name="Zhou P.J."/>
            <person name="Liu S.J."/>
        </authorList>
    </citation>
    <scope>NUCLEOTIDE SEQUENCE [LARGE SCALE GENOMIC DNA]</scope>
    <source>
        <strain evidence="10 11">ABH32</strain>
    </source>
</reference>
<dbReference type="AlphaFoldDB" id="A0A8A2U6Q2"/>
<evidence type="ECO:0000259" key="8">
    <source>
        <dbReference type="Pfam" id="PF02687"/>
    </source>
</evidence>
<evidence type="ECO:0000256" key="2">
    <source>
        <dbReference type="ARBA" id="ARBA00022448"/>
    </source>
</evidence>
<feature type="domain" description="ABC3 transporter permease C-terminal" evidence="8">
    <location>
        <begin position="284"/>
        <end position="393"/>
    </location>
</feature>
<sequence length="408" mass="42381">MWRSAVRIRAVIGLAVAQLRRSPGRTALSVLAVALAVLSVTVLASLGVGVVEKGEEGLDRANRDIWMTSDPVDPAASGTENPIVGAHGIAAEMTAREDVQTASPIAMYDVYLGTNTTAPQRRPAVGVQRTHHEFDFQAGGGFEVDEETAASPPPAEPSVEEIVIDPRVADDLNVSVGDTLYVGTSRQTARANEFTVVGISGYYSQYLGSPAVTVPLGDLQAVAGTSGTDRATFIIANVADGADRNAVADDLSAEYPEYDVRTSDDQVESMIEERTIVLASGVTLVGLAIVGGVVLTANLFALVAHQQRQQLAALRAIGLSRGVLAGTIGAQGLLIGLVGGLVGLAATPLAVTGLNRFSASMLGFERLLRTTSGIYAGGIALALVVGTVVALVSGWRAGRYARIEHLEA</sequence>
<evidence type="ECO:0000256" key="1">
    <source>
        <dbReference type="ARBA" id="ARBA00004651"/>
    </source>
</evidence>
<dbReference type="InterPro" id="IPR051125">
    <property type="entry name" value="ABC-4/HrtB_transporter"/>
</dbReference>
<name>A0A8A2U6Q2_9EURY</name>
<dbReference type="GeneID" id="63184629"/>
<dbReference type="RefSeq" id="WP_207269557.1">
    <property type="nucleotide sequence ID" value="NZ_CP071463.1"/>
</dbReference>
<feature type="transmembrane region" description="Helical" evidence="7">
    <location>
        <begin position="323"/>
        <end position="354"/>
    </location>
</feature>
<dbReference type="EMBL" id="CP071463">
    <property type="protein sequence ID" value="QSW84317.1"/>
    <property type="molecule type" value="Genomic_DNA"/>
</dbReference>
<dbReference type="Proteomes" id="UP000663191">
    <property type="component" value="Chromosome"/>
</dbReference>
<dbReference type="InterPro" id="IPR025857">
    <property type="entry name" value="MacB_PCD"/>
</dbReference>
<keyword evidence="11" id="KW-1185">Reference proteome</keyword>
<feature type="transmembrane region" description="Helical" evidence="7">
    <location>
        <begin position="28"/>
        <end position="51"/>
    </location>
</feature>
<dbReference type="Pfam" id="PF12704">
    <property type="entry name" value="MacB_PCD"/>
    <property type="match status" value="1"/>
</dbReference>
<dbReference type="PANTHER" id="PTHR43738:SF1">
    <property type="entry name" value="HEMIN TRANSPORT SYSTEM PERMEASE PROTEIN HRTB-RELATED"/>
    <property type="match status" value="1"/>
</dbReference>
<comment type="subcellular location">
    <subcellularLocation>
        <location evidence="1">Cell membrane</location>
        <topology evidence="1">Multi-pass membrane protein</topology>
    </subcellularLocation>
</comment>
<evidence type="ECO:0000256" key="4">
    <source>
        <dbReference type="ARBA" id="ARBA00022692"/>
    </source>
</evidence>
<organism evidence="10 11">
    <name type="scientific">Natrinema longum</name>
    <dbReference type="NCBI Taxonomy" id="370324"/>
    <lineage>
        <taxon>Archaea</taxon>
        <taxon>Methanobacteriati</taxon>
        <taxon>Methanobacteriota</taxon>
        <taxon>Stenosarchaea group</taxon>
        <taxon>Halobacteria</taxon>
        <taxon>Halobacteriales</taxon>
        <taxon>Natrialbaceae</taxon>
        <taxon>Natrinema</taxon>
    </lineage>
</organism>
<accession>A0A8A2U6Q2</accession>
<keyword evidence="2" id="KW-0813">Transport</keyword>
<evidence type="ECO:0000256" key="5">
    <source>
        <dbReference type="ARBA" id="ARBA00022989"/>
    </source>
</evidence>
<evidence type="ECO:0000259" key="9">
    <source>
        <dbReference type="Pfam" id="PF12704"/>
    </source>
</evidence>
<feature type="domain" description="MacB-like periplasmic core" evidence="9">
    <location>
        <begin position="26"/>
        <end position="253"/>
    </location>
</feature>
<evidence type="ECO:0000256" key="6">
    <source>
        <dbReference type="ARBA" id="ARBA00023136"/>
    </source>
</evidence>
<dbReference type="GO" id="GO:0005886">
    <property type="term" value="C:plasma membrane"/>
    <property type="evidence" value="ECO:0007669"/>
    <property type="project" value="UniProtKB-SubCell"/>
</dbReference>
<feature type="transmembrane region" description="Helical" evidence="7">
    <location>
        <begin position="276"/>
        <end position="302"/>
    </location>
</feature>
<evidence type="ECO:0000256" key="7">
    <source>
        <dbReference type="SAM" id="Phobius"/>
    </source>
</evidence>
<dbReference type="KEGG" id="hlo:J0X27_12755"/>
<dbReference type="OrthoDB" id="163559at2157"/>
<evidence type="ECO:0000313" key="11">
    <source>
        <dbReference type="Proteomes" id="UP000663191"/>
    </source>
</evidence>
<dbReference type="PANTHER" id="PTHR43738">
    <property type="entry name" value="ABC TRANSPORTER, MEMBRANE PROTEIN"/>
    <property type="match status" value="1"/>
</dbReference>
<gene>
    <name evidence="10" type="ORF">J0X27_12755</name>
</gene>
<protein>
    <submittedName>
        <fullName evidence="10">ABC transporter permease</fullName>
    </submittedName>
</protein>
<keyword evidence="6 7" id="KW-0472">Membrane</keyword>
<dbReference type="InterPro" id="IPR003838">
    <property type="entry name" value="ABC3_permease_C"/>
</dbReference>
<keyword evidence="3" id="KW-1003">Cell membrane</keyword>